<dbReference type="Proteomes" id="UP001576780">
    <property type="component" value="Unassembled WGS sequence"/>
</dbReference>
<dbReference type="Pfam" id="PF01724">
    <property type="entry name" value="DUF29"/>
    <property type="match status" value="1"/>
</dbReference>
<reference evidence="1 2" key="1">
    <citation type="submission" date="2024-09" db="EMBL/GenBank/DDBJ databases">
        <title>Floridaenema gen nov. (Aerosakkonemataceae, Aerosakkonematales ord. nov., Cyanobacteria) from benthic tropical and subtropical fresh waters, with the description of four new species.</title>
        <authorList>
            <person name="Moretto J.A."/>
            <person name="Berthold D.E."/>
            <person name="Lefler F.W."/>
            <person name="Huang I.-S."/>
            <person name="Laughinghouse H. IV."/>
        </authorList>
    </citation>
    <scope>NUCLEOTIDE SEQUENCE [LARGE SCALE GENOMIC DNA]</scope>
    <source>
        <strain evidence="1 2">BLCC-F167</strain>
    </source>
</reference>
<name>A0ABV4WR07_9CYAN</name>
<dbReference type="RefSeq" id="WP_413279435.1">
    <property type="nucleotide sequence ID" value="NZ_JBHFNT010000194.1"/>
</dbReference>
<gene>
    <name evidence="1" type="ORF">ACE1CA_21345</name>
</gene>
<dbReference type="PANTHER" id="PTHR34235:SF4">
    <property type="entry name" value="SLR0291 PROTEIN"/>
    <property type="match status" value="1"/>
</dbReference>
<protein>
    <submittedName>
        <fullName evidence="1">DUF29 domain-containing protein</fullName>
    </submittedName>
</protein>
<comment type="caution">
    <text evidence="1">The sequence shown here is derived from an EMBL/GenBank/DDBJ whole genome shotgun (WGS) entry which is preliminary data.</text>
</comment>
<evidence type="ECO:0000313" key="1">
    <source>
        <dbReference type="EMBL" id="MFB2837078.1"/>
    </source>
</evidence>
<dbReference type="EMBL" id="JBHFNT010000194">
    <property type="protein sequence ID" value="MFB2837078.1"/>
    <property type="molecule type" value="Genomic_DNA"/>
</dbReference>
<sequence length="173" mass="20362">MNLPLIDLYETDFYGWTQKQVELLRQNQLDLLDIKNLIEEIESLGKQQQQELVSRLEILLGHLLKWQYQPNKRSSSWLKTIREQRRKIKDIIEKNPSLKPFFNEATNKAYLLGLDLAVDETGLQIKTFPSEVPYSWELINSPEFFPGEITDKDRDLFERYGISPKSTDEISES</sequence>
<proteinExistence type="predicted"/>
<organism evidence="1 2">
    <name type="scientific">Floridaenema evergladense BLCC-F167</name>
    <dbReference type="NCBI Taxonomy" id="3153639"/>
    <lineage>
        <taxon>Bacteria</taxon>
        <taxon>Bacillati</taxon>
        <taxon>Cyanobacteriota</taxon>
        <taxon>Cyanophyceae</taxon>
        <taxon>Oscillatoriophycideae</taxon>
        <taxon>Aerosakkonematales</taxon>
        <taxon>Aerosakkonemataceae</taxon>
        <taxon>Floridanema</taxon>
        <taxon>Floridanema evergladense</taxon>
    </lineage>
</organism>
<dbReference type="Gene3D" id="1.20.1220.20">
    <property type="entry name" value="Uncharcterised protein PF01724"/>
    <property type="match status" value="1"/>
</dbReference>
<keyword evidence="2" id="KW-1185">Reference proteome</keyword>
<dbReference type="PANTHER" id="PTHR34235">
    <property type="entry name" value="SLR1203 PROTEIN-RELATED"/>
    <property type="match status" value="1"/>
</dbReference>
<evidence type="ECO:0000313" key="2">
    <source>
        <dbReference type="Proteomes" id="UP001576780"/>
    </source>
</evidence>
<accession>A0ABV4WR07</accession>
<dbReference type="InterPro" id="IPR002636">
    <property type="entry name" value="DUF29"/>
</dbReference>